<dbReference type="Proteomes" id="UP001165083">
    <property type="component" value="Unassembled WGS sequence"/>
</dbReference>
<sequence length="139" mass="15098">MKFVGGIRKQYGEFTPLSYHAVVQQAVTSNPHTNSVFTWQSFFKLPDGTGKHHEEMWLAVTLCPSGGLESIVTVVCNSQLDTQLAASDANHLQISIMPLIDACIGSILLTADRILLEEATGAPRPNLVDGDTLFQTVDV</sequence>
<dbReference type="OrthoDB" id="126316at2759"/>
<reference evidence="1" key="1">
    <citation type="submission" date="2023-04" db="EMBL/GenBank/DDBJ databases">
        <title>Phytophthora lilii NBRC 32176.</title>
        <authorList>
            <person name="Ichikawa N."/>
            <person name="Sato H."/>
            <person name="Tonouchi N."/>
        </authorList>
    </citation>
    <scope>NUCLEOTIDE SEQUENCE</scope>
    <source>
        <strain evidence="1">NBRC 32176</strain>
    </source>
</reference>
<comment type="caution">
    <text evidence="1">The sequence shown here is derived from an EMBL/GenBank/DDBJ whole genome shotgun (WGS) entry which is preliminary data.</text>
</comment>
<dbReference type="AlphaFoldDB" id="A0A9W6X2C2"/>
<accession>A0A9W6X2C2</accession>
<name>A0A9W6X2C2_9STRA</name>
<gene>
    <name evidence="1" type="ORF">Plil01_001124700</name>
</gene>
<dbReference type="EMBL" id="BSXW01000636">
    <property type="protein sequence ID" value="GMF26948.1"/>
    <property type="molecule type" value="Genomic_DNA"/>
</dbReference>
<evidence type="ECO:0000313" key="2">
    <source>
        <dbReference type="Proteomes" id="UP001165083"/>
    </source>
</evidence>
<organism evidence="1 2">
    <name type="scientific">Phytophthora lilii</name>
    <dbReference type="NCBI Taxonomy" id="2077276"/>
    <lineage>
        <taxon>Eukaryota</taxon>
        <taxon>Sar</taxon>
        <taxon>Stramenopiles</taxon>
        <taxon>Oomycota</taxon>
        <taxon>Peronosporomycetes</taxon>
        <taxon>Peronosporales</taxon>
        <taxon>Peronosporaceae</taxon>
        <taxon>Phytophthora</taxon>
    </lineage>
</organism>
<keyword evidence="2" id="KW-1185">Reference proteome</keyword>
<evidence type="ECO:0000313" key="1">
    <source>
        <dbReference type="EMBL" id="GMF26948.1"/>
    </source>
</evidence>
<proteinExistence type="predicted"/>
<protein>
    <submittedName>
        <fullName evidence="1">Unnamed protein product</fullName>
    </submittedName>
</protein>